<dbReference type="FunFam" id="1.25.40.10:FF:000020">
    <property type="entry name" value="Stress-induced phosphoprotein 1"/>
    <property type="match status" value="1"/>
</dbReference>
<evidence type="ECO:0000256" key="5">
    <source>
        <dbReference type="PROSITE-ProRule" id="PRU00023"/>
    </source>
</evidence>
<dbReference type="SMART" id="SM00028">
    <property type="entry name" value="TPR"/>
    <property type="match status" value="3"/>
</dbReference>
<dbReference type="SMART" id="SM00248">
    <property type="entry name" value="ANK"/>
    <property type="match status" value="4"/>
</dbReference>
<feature type="region of interest" description="Disordered" evidence="7">
    <location>
        <begin position="177"/>
        <end position="246"/>
    </location>
</feature>
<dbReference type="InterPro" id="IPR019734">
    <property type="entry name" value="TPR_rpt"/>
</dbReference>
<evidence type="ECO:0000313" key="8">
    <source>
        <dbReference type="EMBL" id="KOO22558.1"/>
    </source>
</evidence>
<evidence type="ECO:0000256" key="1">
    <source>
        <dbReference type="ARBA" id="ARBA00004496"/>
    </source>
</evidence>
<dbReference type="PROSITE" id="PS50297">
    <property type="entry name" value="ANK_REP_REGION"/>
    <property type="match status" value="2"/>
</dbReference>
<evidence type="ECO:0000256" key="6">
    <source>
        <dbReference type="PROSITE-ProRule" id="PRU00339"/>
    </source>
</evidence>
<dbReference type="PRINTS" id="PR01415">
    <property type="entry name" value="ANKYRIN"/>
</dbReference>
<keyword evidence="5" id="KW-0040">ANK repeat</keyword>
<dbReference type="Pfam" id="PF12796">
    <property type="entry name" value="Ank_2"/>
    <property type="match status" value="1"/>
</dbReference>
<dbReference type="Gene3D" id="1.25.40.10">
    <property type="entry name" value="Tetratricopeptide repeat domain"/>
    <property type="match status" value="1"/>
</dbReference>
<evidence type="ECO:0000256" key="7">
    <source>
        <dbReference type="SAM" id="MobiDB-lite"/>
    </source>
</evidence>
<dbReference type="Pfam" id="PF00023">
    <property type="entry name" value="Ank"/>
    <property type="match status" value="1"/>
</dbReference>
<reference evidence="9" key="1">
    <citation type="journal article" date="2015" name="PLoS Genet.">
        <title>Genome Sequence and Transcriptome Analyses of Chrysochromulina tobin: Metabolic Tools for Enhanced Algal Fitness in the Prominent Order Prymnesiales (Haptophyceae).</title>
        <authorList>
            <person name="Hovde B.T."/>
            <person name="Deodato C.R."/>
            <person name="Hunsperger H.M."/>
            <person name="Ryken S.A."/>
            <person name="Yost W."/>
            <person name="Jha R.K."/>
            <person name="Patterson J."/>
            <person name="Monnat R.J. Jr."/>
            <person name="Barlow S.B."/>
            <person name="Starkenburg S.R."/>
            <person name="Cattolico R.A."/>
        </authorList>
    </citation>
    <scope>NUCLEOTIDE SEQUENCE</scope>
    <source>
        <strain evidence="9">CCMP291</strain>
    </source>
</reference>
<dbReference type="Gene3D" id="1.25.40.20">
    <property type="entry name" value="Ankyrin repeat-containing domain"/>
    <property type="match status" value="2"/>
</dbReference>
<feature type="repeat" description="TPR" evidence="6">
    <location>
        <begin position="313"/>
        <end position="346"/>
    </location>
</feature>
<sequence>MEPLLREDSRVLEYNGLGCSLGMIGHTALHWAASKGYASLAKWLLDEGHNVNAINNANSTPLHTASQNGQSAVVNMLLSAGCDTKLVNTDDQTAYDVAVEKGHSQIARNIAEAGAQAVLPSLLSELQARDEGTWKVAEMKQALKLSKVDTDGVSEKAELRQLLREVLDKAAPALAAKPMAEPKQNSAPAPAPAPPPPAAPAPPSEAPAEKPPSPPKKASAPMQSKLDALDDSDDEDASAAQQAGAERAKALGNDAFGRGDYTAAVKHFGAAIRLTPKNYVLYSNRSGAHASLGNASEALSDANECIKLAPDWAKGYSRKGAALILKGEYKDAMKAYKAGLAIEPQNAALLKGLEDLRASLREVLHSACSSGQAFSVEWLLKHGADATLKNDDGETPSAVATKKGRKDLAATIERHLQEPLPQAGHGKAQEPSGNATDSSAPPSWGEHREEVD</sequence>
<keyword evidence="9" id="KW-1185">Reference proteome</keyword>
<keyword evidence="3" id="KW-0677">Repeat</keyword>
<feature type="repeat" description="ANK" evidence="5">
    <location>
        <begin position="57"/>
        <end position="89"/>
    </location>
</feature>
<comment type="subcellular location">
    <subcellularLocation>
        <location evidence="1">Cytoplasm</location>
    </subcellularLocation>
</comment>
<proteinExistence type="predicted"/>
<evidence type="ECO:0000256" key="2">
    <source>
        <dbReference type="ARBA" id="ARBA00022490"/>
    </source>
</evidence>
<dbReference type="Pfam" id="PF13181">
    <property type="entry name" value="TPR_8"/>
    <property type="match status" value="1"/>
</dbReference>
<feature type="repeat" description="TPR" evidence="6">
    <location>
        <begin position="245"/>
        <end position="278"/>
    </location>
</feature>
<feature type="repeat" description="ANK" evidence="5">
    <location>
        <begin position="359"/>
        <end position="391"/>
    </location>
</feature>
<dbReference type="PROSITE" id="PS50088">
    <property type="entry name" value="ANK_REPEAT"/>
    <property type="match status" value="3"/>
</dbReference>
<dbReference type="AlphaFoldDB" id="A0A0M0J8L8"/>
<accession>A0A0M0J8L8</accession>
<dbReference type="InterPro" id="IPR011990">
    <property type="entry name" value="TPR-like_helical_dom_sf"/>
</dbReference>
<keyword evidence="4 6" id="KW-0802">TPR repeat</keyword>
<dbReference type="PROSITE" id="PS50005">
    <property type="entry name" value="TPR"/>
    <property type="match status" value="2"/>
</dbReference>
<dbReference type="PANTHER" id="PTHR46224">
    <property type="entry name" value="ANKYRIN REPEAT FAMILY PROTEIN"/>
    <property type="match status" value="1"/>
</dbReference>
<keyword evidence="2" id="KW-0963">Cytoplasm</keyword>
<dbReference type="OrthoDB" id="194358at2759"/>
<name>A0A0M0J8L8_9EUKA</name>
<gene>
    <name evidence="8" type="ORF">Ctob_000078</name>
</gene>
<dbReference type="InterPro" id="IPR051616">
    <property type="entry name" value="Cul2-RING_E3_ligase_SR"/>
</dbReference>
<dbReference type="SUPFAM" id="SSF48452">
    <property type="entry name" value="TPR-like"/>
    <property type="match status" value="1"/>
</dbReference>
<feature type="compositionally biased region" description="Pro residues" evidence="7">
    <location>
        <begin position="189"/>
        <end position="215"/>
    </location>
</feature>
<organism evidence="8 9">
    <name type="scientific">Chrysochromulina tobinii</name>
    <dbReference type="NCBI Taxonomy" id="1460289"/>
    <lineage>
        <taxon>Eukaryota</taxon>
        <taxon>Haptista</taxon>
        <taxon>Haptophyta</taxon>
        <taxon>Prymnesiophyceae</taxon>
        <taxon>Prymnesiales</taxon>
        <taxon>Chrysochromulinaceae</taxon>
        <taxon>Chrysochromulina</taxon>
    </lineage>
</organism>
<evidence type="ECO:0000256" key="4">
    <source>
        <dbReference type="ARBA" id="ARBA00022803"/>
    </source>
</evidence>
<comment type="caution">
    <text evidence="8">The sequence shown here is derived from an EMBL/GenBank/DDBJ whole genome shotgun (WGS) entry which is preliminary data.</text>
</comment>
<dbReference type="InterPro" id="IPR036770">
    <property type="entry name" value="Ankyrin_rpt-contain_sf"/>
</dbReference>
<dbReference type="InterPro" id="IPR002110">
    <property type="entry name" value="Ankyrin_rpt"/>
</dbReference>
<dbReference type="SUPFAM" id="SSF48403">
    <property type="entry name" value="Ankyrin repeat"/>
    <property type="match status" value="2"/>
</dbReference>
<feature type="repeat" description="ANK" evidence="5">
    <location>
        <begin position="24"/>
        <end position="56"/>
    </location>
</feature>
<feature type="compositionally biased region" description="Polar residues" evidence="7">
    <location>
        <begin position="431"/>
        <end position="441"/>
    </location>
</feature>
<dbReference type="Proteomes" id="UP000037460">
    <property type="component" value="Unassembled WGS sequence"/>
</dbReference>
<feature type="compositionally biased region" description="Low complexity" evidence="7">
    <location>
        <begin position="177"/>
        <end position="188"/>
    </location>
</feature>
<evidence type="ECO:0000256" key="3">
    <source>
        <dbReference type="ARBA" id="ARBA00022737"/>
    </source>
</evidence>
<evidence type="ECO:0000313" key="9">
    <source>
        <dbReference type="Proteomes" id="UP000037460"/>
    </source>
</evidence>
<feature type="region of interest" description="Disordered" evidence="7">
    <location>
        <begin position="413"/>
        <end position="452"/>
    </location>
</feature>
<dbReference type="PANTHER" id="PTHR46224:SF6">
    <property type="entry name" value="ANKYRIN REPEAT FAMILY PROTEIN"/>
    <property type="match status" value="1"/>
</dbReference>
<dbReference type="GO" id="GO:0005737">
    <property type="term" value="C:cytoplasm"/>
    <property type="evidence" value="ECO:0007669"/>
    <property type="project" value="UniProtKB-SubCell"/>
</dbReference>
<dbReference type="EMBL" id="JWZX01003269">
    <property type="protein sequence ID" value="KOO22558.1"/>
    <property type="molecule type" value="Genomic_DNA"/>
</dbReference>
<protein>
    <submittedName>
        <fullName evidence="8">Stress-inducible protein</fullName>
    </submittedName>
</protein>